<feature type="region of interest" description="Disordered" evidence="9">
    <location>
        <begin position="580"/>
        <end position="603"/>
    </location>
</feature>
<evidence type="ECO:0000256" key="9">
    <source>
        <dbReference type="SAM" id="MobiDB-lite"/>
    </source>
</evidence>
<evidence type="ECO:0000256" key="3">
    <source>
        <dbReference type="ARBA" id="ARBA00022670"/>
    </source>
</evidence>
<name>A0A3M7QQV7_BRAPC</name>
<gene>
    <name evidence="11" type="ORF">BpHYR1_018822</name>
</gene>
<evidence type="ECO:0000256" key="5">
    <source>
        <dbReference type="ARBA" id="ARBA00022801"/>
    </source>
</evidence>
<dbReference type="AlphaFoldDB" id="A0A3M7QQV7"/>
<dbReference type="EC" id="3.4.19.12" evidence="7"/>
<keyword evidence="8" id="KW-0175">Coiled coil</keyword>
<dbReference type="PROSITE" id="PS50235">
    <property type="entry name" value="USP_3"/>
    <property type="match status" value="1"/>
</dbReference>
<dbReference type="InterPro" id="IPR018200">
    <property type="entry name" value="USP_CS"/>
</dbReference>
<dbReference type="InterPro" id="IPR050164">
    <property type="entry name" value="Peptidase_C19"/>
</dbReference>
<dbReference type="PANTHER" id="PTHR24006">
    <property type="entry name" value="UBIQUITIN CARBOXYL-TERMINAL HYDROLASE"/>
    <property type="match status" value="1"/>
</dbReference>
<reference evidence="11 12" key="1">
    <citation type="journal article" date="2018" name="Sci. Rep.">
        <title>Genomic signatures of local adaptation to the degree of environmental predictability in rotifers.</title>
        <authorList>
            <person name="Franch-Gras L."/>
            <person name="Hahn C."/>
            <person name="Garcia-Roger E.M."/>
            <person name="Carmona M.J."/>
            <person name="Serra M."/>
            <person name="Gomez A."/>
        </authorList>
    </citation>
    <scope>NUCLEOTIDE SEQUENCE [LARGE SCALE GENOMIC DNA]</scope>
    <source>
        <strain evidence="11">HYR1</strain>
    </source>
</reference>
<evidence type="ECO:0000256" key="8">
    <source>
        <dbReference type="SAM" id="Coils"/>
    </source>
</evidence>
<dbReference type="FunFam" id="3.90.70.10:FF:000119">
    <property type="entry name" value="Ubiquitin specific peptidase 36"/>
    <property type="match status" value="1"/>
</dbReference>
<dbReference type="InterPro" id="IPR001394">
    <property type="entry name" value="Peptidase_C19_UCH"/>
</dbReference>
<accession>A0A3M7QQV7</accession>
<dbReference type="GO" id="GO:0005829">
    <property type="term" value="C:cytosol"/>
    <property type="evidence" value="ECO:0007669"/>
    <property type="project" value="TreeGrafter"/>
</dbReference>
<dbReference type="Proteomes" id="UP000276133">
    <property type="component" value="Unassembled WGS sequence"/>
</dbReference>
<dbReference type="EMBL" id="REGN01005332">
    <property type="protein sequence ID" value="RNA13776.1"/>
    <property type="molecule type" value="Genomic_DNA"/>
</dbReference>
<comment type="catalytic activity">
    <reaction evidence="1 7">
        <text>Thiol-dependent hydrolysis of ester, thioester, amide, peptide and isopeptide bonds formed by the C-terminal Gly of ubiquitin (a 76-residue protein attached to proteins as an intracellular targeting signal).</text>
        <dbReference type="EC" id="3.4.19.12"/>
    </reaction>
</comment>
<keyword evidence="12" id="KW-1185">Reference proteome</keyword>
<evidence type="ECO:0000256" key="1">
    <source>
        <dbReference type="ARBA" id="ARBA00000707"/>
    </source>
</evidence>
<evidence type="ECO:0000259" key="10">
    <source>
        <dbReference type="PROSITE" id="PS50235"/>
    </source>
</evidence>
<keyword evidence="6 7" id="KW-0788">Thiol protease</keyword>
<dbReference type="PROSITE" id="PS00972">
    <property type="entry name" value="USP_1"/>
    <property type="match status" value="1"/>
</dbReference>
<feature type="compositionally biased region" description="Low complexity" evidence="9">
    <location>
        <begin position="539"/>
        <end position="557"/>
    </location>
</feature>
<evidence type="ECO:0000313" key="11">
    <source>
        <dbReference type="EMBL" id="RNA13776.1"/>
    </source>
</evidence>
<feature type="region of interest" description="Disordered" evidence="9">
    <location>
        <begin position="525"/>
        <end position="562"/>
    </location>
</feature>
<dbReference type="GO" id="GO:0004843">
    <property type="term" value="F:cysteine-type deubiquitinase activity"/>
    <property type="evidence" value="ECO:0007669"/>
    <property type="project" value="UniProtKB-UniRule"/>
</dbReference>
<evidence type="ECO:0000256" key="4">
    <source>
        <dbReference type="ARBA" id="ARBA00022786"/>
    </source>
</evidence>
<comment type="similarity">
    <text evidence="2 7">Belongs to the peptidase C19 family.</text>
</comment>
<evidence type="ECO:0000313" key="12">
    <source>
        <dbReference type="Proteomes" id="UP000276133"/>
    </source>
</evidence>
<dbReference type="PANTHER" id="PTHR24006:SF758">
    <property type="entry name" value="UBIQUITIN CARBOXYL-TERMINAL HYDROLASE 36"/>
    <property type="match status" value="1"/>
</dbReference>
<protein>
    <recommendedName>
        <fullName evidence="7">Ubiquitin carboxyl-terminal hydrolase</fullName>
        <ecNumber evidence="7">3.4.19.12</ecNumber>
    </recommendedName>
</protein>
<dbReference type="InterPro" id="IPR038765">
    <property type="entry name" value="Papain-like_cys_pep_sf"/>
</dbReference>
<keyword evidence="3 7" id="KW-0645">Protease</keyword>
<evidence type="ECO:0000256" key="2">
    <source>
        <dbReference type="ARBA" id="ARBA00009085"/>
    </source>
</evidence>
<feature type="coiled-coil region" evidence="8">
    <location>
        <begin position="482"/>
        <end position="522"/>
    </location>
</feature>
<dbReference type="STRING" id="10195.A0A3M7QQV7"/>
<dbReference type="OrthoDB" id="420187at2759"/>
<evidence type="ECO:0000256" key="6">
    <source>
        <dbReference type="ARBA" id="ARBA00022807"/>
    </source>
</evidence>
<dbReference type="InterPro" id="IPR028889">
    <property type="entry name" value="USP"/>
</dbReference>
<evidence type="ECO:0000256" key="7">
    <source>
        <dbReference type="RuleBase" id="RU366025"/>
    </source>
</evidence>
<dbReference type="PROSITE" id="PS00973">
    <property type="entry name" value="USP_2"/>
    <property type="match status" value="1"/>
</dbReference>
<dbReference type="Pfam" id="PF00443">
    <property type="entry name" value="UCH"/>
    <property type="match status" value="1"/>
</dbReference>
<dbReference type="Gene3D" id="3.90.70.10">
    <property type="entry name" value="Cysteine proteinases"/>
    <property type="match status" value="1"/>
</dbReference>
<dbReference type="GO" id="GO:0006508">
    <property type="term" value="P:proteolysis"/>
    <property type="evidence" value="ECO:0007669"/>
    <property type="project" value="UniProtKB-KW"/>
</dbReference>
<dbReference type="SUPFAM" id="SSF54001">
    <property type="entry name" value="Cysteine proteinases"/>
    <property type="match status" value="1"/>
</dbReference>
<keyword evidence="5 7" id="KW-0378">Hydrolase</keyword>
<sequence length="603" mass="67869">MPADADLLCEYYIASNLNSKKNKSGLKTKSISETSLSNASANSLLYNESAAVIDFVKYDKNPMDYLKKKYQLLNNTGQIQKSQSLSNLNTSSVVSDKMDLEWSKIRRNGTGLLNLGNNCYLNATLQCLAYTPPLSQWLVTRAHSALCKFRQIKGFCSLCEVERIIYDIFNSNGCAKPNSLCYNIKKISAVFGVGTQEDASEFFTTLIESMAKSIKFSLNIPNKLSLMSKKKANTILDDIFSFQFCSRITCSNCDRTSDTVESTNTWPVDVKYAQDIRKGMLHFLREEVLDGQNAYKCDKCGKKTRATKKYTIRTAPNILVIHLKRFDFSHGGKLSHYVSYPETLNMKTFVPETGSMASNEKSLRKLNYKLYGVLVHLGYTSHSGHYFSYVRGPNDVWYKADDQRVSAVQARDALAQHAYILFYSKINDSAIEPSPKVPSSIEKNITMTCPKPRIYGPVLPNVIKAIEKKESKGKKDYERMTRKKLKRIIANIRKKIENDSKNAKLKRRLKIVKKVLKIKREKNGCEEKKRKVDDDETDSSIPGSSISSLSSASSSSSAKKFKSEHNGLTLLKQYKSSSSSISSLSVSPSPSPEPRLFPQKIKV</sequence>
<proteinExistence type="inferred from homology"/>
<dbReference type="GO" id="GO:0016579">
    <property type="term" value="P:protein deubiquitination"/>
    <property type="evidence" value="ECO:0007669"/>
    <property type="project" value="InterPro"/>
</dbReference>
<organism evidence="11 12">
    <name type="scientific">Brachionus plicatilis</name>
    <name type="common">Marine rotifer</name>
    <name type="synonym">Brachionus muelleri</name>
    <dbReference type="NCBI Taxonomy" id="10195"/>
    <lineage>
        <taxon>Eukaryota</taxon>
        <taxon>Metazoa</taxon>
        <taxon>Spiralia</taxon>
        <taxon>Gnathifera</taxon>
        <taxon>Rotifera</taxon>
        <taxon>Eurotatoria</taxon>
        <taxon>Monogononta</taxon>
        <taxon>Pseudotrocha</taxon>
        <taxon>Ploima</taxon>
        <taxon>Brachionidae</taxon>
        <taxon>Brachionus</taxon>
    </lineage>
</organism>
<dbReference type="GO" id="GO:0005634">
    <property type="term" value="C:nucleus"/>
    <property type="evidence" value="ECO:0007669"/>
    <property type="project" value="TreeGrafter"/>
</dbReference>
<comment type="caution">
    <text evidence="11">The sequence shown here is derived from an EMBL/GenBank/DDBJ whole genome shotgun (WGS) entry which is preliminary data.</text>
</comment>
<feature type="domain" description="USP" evidence="10">
    <location>
        <begin position="110"/>
        <end position="426"/>
    </location>
</feature>
<keyword evidence="4 7" id="KW-0833">Ubl conjugation pathway</keyword>